<dbReference type="InterPro" id="IPR023210">
    <property type="entry name" value="NADP_OxRdtase_dom"/>
</dbReference>
<organism evidence="5">
    <name type="scientific">Lygus hesperus</name>
    <name type="common">Western plant bug</name>
    <dbReference type="NCBI Taxonomy" id="30085"/>
    <lineage>
        <taxon>Eukaryota</taxon>
        <taxon>Metazoa</taxon>
        <taxon>Ecdysozoa</taxon>
        <taxon>Arthropoda</taxon>
        <taxon>Hexapoda</taxon>
        <taxon>Insecta</taxon>
        <taxon>Pterygota</taxon>
        <taxon>Neoptera</taxon>
        <taxon>Paraneoptera</taxon>
        <taxon>Hemiptera</taxon>
        <taxon>Heteroptera</taxon>
        <taxon>Panheteroptera</taxon>
        <taxon>Cimicomorpha</taxon>
        <taxon>Miridae</taxon>
        <taxon>Mirini</taxon>
        <taxon>Lygus</taxon>
    </lineage>
</organism>
<comment type="similarity">
    <text evidence="1">Belongs to the aldo/keto reductase family.</text>
</comment>
<dbReference type="PANTHER" id="PTHR43827">
    <property type="entry name" value="2,5-DIKETO-D-GLUCONIC ACID REDUCTASE"/>
    <property type="match status" value="1"/>
</dbReference>
<protein>
    <submittedName>
        <fullName evidence="5">Putative reductase</fullName>
    </submittedName>
</protein>
<keyword evidence="3" id="KW-0560">Oxidoreductase</keyword>
<feature type="non-terminal residue" evidence="5">
    <location>
        <position position="1"/>
    </location>
</feature>
<feature type="domain" description="NADP-dependent oxidoreductase" evidence="4">
    <location>
        <begin position="79"/>
        <end position="140"/>
    </location>
</feature>
<proteinExistence type="inferred from homology"/>
<sequence length="140" mass="15653">SVSVLYCKIRFIHTHTKKYDTTIPIFPRTFTYPIRSHSISEHTTTYKTRQIHMPSPQATVAPAIKAAIKLHNGVMMPQIGLGVWQSPVGETTSHAVTYAINNAGYRHIDTAAIYENEESVGEGIVKSSIPREELFITTKL</sequence>
<dbReference type="GO" id="GO:0016616">
    <property type="term" value="F:oxidoreductase activity, acting on the CH-OH group of donors, NAD or NADP as acceptor"/>
    <property type="evidence" value="ECO:0007669"/>
    <property type="project" value="UniProtKB-ARBA"/>
</dbReference>
<keyword evidence="2" id="KW-0521">NADP</keyword>
<accession>A0A146KZ52</accession>
<dbReference type="PANTHER" id="PTHR43827:SF3">
    <property type="entry name" value="NADP-DEPENDENT OXIDOREDUCTASE DOMAIN-CONTAINING PROTEIN"/>
    <property type="match status" value="1"/>
</dbReference>
<evidence type="ECO:0000256" key="3">
    <source>
        <dbReference type="ARBA" id="ARBA00023002"/>
    </source>
</evidence>
<evidence type="ECO:0000313" key="5">
    <source>
        <dbReference type="EMBL" id="JAQ00292.1"/>
    </source>
</evidence>
<dbReference type="Gene3D" id="3.20.20.100">
    <property type="entry name" value="NADP-dependent oxidoreductase domain"/>
    <property type="match status" value="1"/>
</dbReference>
<evidence type="ECO:0000256" key="1">
    <source>
        <dbReference type="ARBA" id="ARBA00007905"/>
    </source>
</evidence>
<evidence type="ECO:0000259" key="4">
    <source>
        <dbReference type="Pfam" id="PF00248"/>
    </source>
</evidence>
<dbReference type="InterPro" id="IPR020471">
    <property type="entry name" value="AKR"/>
</dbReference>
<dbReference type="AlphaFoldDB" id="A0A146KZ52"/>
<gene>
    <name evidence="5" type="primary">11E_1</name>
    <name evidence="5" type="synonym">P100</name>
    <name evidence="5" type="ORF">g.68189</name>
</gene>
<reference evidence="5" key="1">
    <citation type="journal article" date="2016" name="Gigascience">
        <title>De novo construction of an expanded transcriptome assembly for the western tarnished plant bug, Lygus hesperus.</title>
        <authorList>
            <person name="Tassone E.E."/>
            <person name="Geib S.M."/>
            <person name="Hall B."/>
            <person name="Fabrick J.A."/>
            <person name="Brent C.S."/>
            <person name="Hull J.J."/>
        </authorList>
    </citation>
    <scope>NUCLEOTIDE SEQUENCE</scope>
</reference>
<dbReference type="Pfam" id="PF00248">
    <property type="entry name" value="Aldo_ket_red"/>
    <property type="match status" value="1"/>
</dbReference>
<dbReference type="InterPro" id="IPR018170">
    <property type="entry name" value="Aldo/ket_reductase_CS"/>
</dbReference>
<dbReference type="SUPFAM" id="SSF51430">
    <property type="entry name" value="NAD(P)-linked oxidoreductase"/>
    <property type="match status" value="1"/>
</dbReference>
<dbReference type="PROSITE" id="PS00798">
    <property type="entry name" value="ALDOKETO_REDUCTASE_1"/>
    <property type="match status" value="1"/>
</dbReference>
<name>A0A146KZ52_LYGHE</name>
<dbReference type="InterPro" id="IPR036812">
    <property type="entry name" value="NAD(P)_OxRdtase_dom_sf"/>
</dbReference>
<dbReference type="EMBL" id="GDHC01018337">
    <property type="protein sequence ID" value="JAQ00292.1"/>
    <property type="molecule type" value="Transcribed_RNA"/>
</dbReference>
<evidence type="ECO:0000256" key="2">
    <source>
        <dbReference type="ARBA" id="ARBA00022857"/>
    </source>
</evidence>